<dbReference type="OrthoDB" id="5420958at2759"/>
<organism evidence="2 3">
    <name type="scientific">Lentithecium fluviatile CBS 122367</name>
    <dbReference type="NCBI Taxonomy" id="1168545"/>
    <lineage>
        <taxon>Eukaryota</taxon>
        <taxon>Fungi</taxon>
        <taxon>Dikarya</taxon>
        <taxon>Ascomycota</taxon>
        <taxon>Pezizomycotina</taxon>
        <taxon>Dothideomycetes</taxon>
        <taxon>Pleosporomycetidae</taxon>
        <taxon>Pleosporales</taxon>
        <taxon>Massarineae</taxon>
        <taxon>Lentitheciaceae</taxon>
        <taxon>Lentithecium</taxon>
    </lineage>
</organism>
<name>A0A6G1IL22_9PLEO</name>
<gene>
    <name evidence="2" type="ORF">K458DRAFT_461713</name>
</gene>
<keyword evidence="1" id="KW-0472">Membrane</keyword>
<sequence length="98" mass="11333">MDKASRALAEGVPLGVPFSFCALADHSGVFHAILHRRFHGGPSSKQKGEDWQYLTLWEEKALVKFILQMANFSYPVWINFILALAYHLSRREGWQQEW</sequence>
<dbReference type="AlphaFoldDB" id="A0A6G1IL22"/>
<keyword evidence="1" id="KW-0812">Transmembrane</keyword>
<reference evidence="2" key="1">
    <citation type="journal article" date="2020" name="Stud. Mycol.">
        <title>101 Dothideomycetes genomes: a test case for predicting lifestyles and emergence of pathogens.</title>
        <authorList>
            <person name="Haridas S."/>
            <person name="Albert R."/>
            <person name="Binder M."/>
            <person name="Bloem J."/>
            <person name="Labutti K."/>
            <person name="Salamov A."/>
            <person name="Andreopoulos B."/>
            <person name="Baker S."/>
            <person name="Barry K."/>
            <person name="Bills G."/>
            <person name="Bluhm B."/>
            <person name="Cannon C."/>
            <person name="Castanera R."/>
            <person name="Culley D."/>
            <person name="Daum C."/>
            <person name="Ezra D."/>
            <person name="Gonzalez J."/>
            <person name="Henrissat B."/>
            <person name="Kuo A."/>
            <person name="Liang C."/>
            <person name="Lipzen A."/>
            <person name="Lutzoni F."/>
            <person name="Magnuson J."/>
            <person name="Mondo S."/>
            <person name="Nolan M."/>
            <person name="Ohm R."/>
            <person name="Pangilinan J."/>
            <person name="Park H.-J."/>
            <person name="Ramirez L."/>
            <person name="Alfaro M."/>
            <person name="Sun H."/>
            <person name="Tritt A."/>
            <person name="Yoshinaga Y."/>
            <person name="Zwiers L.-H."/>
            <person name="Turgeon B."/>
            <person name="Goodwin S."/>
            <person name="Spatafora J."/>
            <person name="Crous P."/>
            <person name="Grigoriev I."/>
        </authorList>
    </citation>
    <scope>NUCLEOTIDE SEQUENCE</scope>
    <source>
        <strain evidence="2">CBS 122367</strain>
    </source>
</reference>
<accession>A0A6G1IL22</accession>
<evidence type="ECO:0000313" key="2">
    <source>
        <dbReference type="EMBL" id="KAF2678937.1"/>
    </source>
</evidence>
<keyword evidence="1" id="KW-1133">Transmembrane helix</keyword>
<evidence type="ECO:0000313" key="3">
    <source>
        <dbReference type="Proteomes" id="UP000799291"/>
    </source>
</evidence>
<feature type="transmembrane region" description="Helical" evidence="1">
    <location>
        <begin position="65"/>
        <end position="86"/>
    </location>
</feature>
<keyword evidence="3" id="KW-1185">Reference proteome</keyword>
<dbReference type="Proteomes" id="UP000799291">
    <property type="component" value="Unassembled WGS sequence"/>
</dbReference>
<evidence type="ECO:0000256" key="1">
    <source>
        <dbReference type="SAM" id="Phobius"/>
    </source>
</evidence>
<dbReference type="EMBL" id="MU005607">
    <property type="protein sequence ID" value="KAF2678937.1"/>
    <property type="molecule type" value="Genomic_DNA"/>
</dbReference>
<protein>
    <submittedName>
        <fullName evidence="2">Uncharacterized protein</fullName>
    </submittedName>
</protein>
<proteinExistence type="predicted"/>